<evidence type="ECO:0000313" key="4">
    <source>
        <dbReference type="Proteomes" id="UP000748531"/>
    </source>
</evidence>
<feature type="signal peptide" evidence="2">
    <location>
        <begin position="1"/>
        <end position="17"/>
    </location>
</feature>
<feature type="transmembrane region" description="Helical" evidence="1">
    <location>
        <begin position="67"/>
        <end position="92"/>
    </location>
</feature>
<gene>
    <name evidence="3" type="ORF">PHET_06269</name>
</gene>
<keyword evidence="1" id="KW-0812">Transmembrane</keyword>
<keyword evidence="1" id="KW-0472">Membrane</keyword>
<evidence type="ECO:0000256" key="1">
    <source>
        <dbReference type="SAM" id="Phobius"/>
    </source>
</evidence>
<keyword evidence="1" id="KW-1133">Transmembrane helix</keyword>
<name>A0A8J4SJ40_9TREM</name>
<evidence type="ECO:0000313" key="3">
    <source>
        <dbReference type="EMBL" id="KAF5395190.1"/>
    </source>
</evidence>
<sequence length="128" mass="14342">MLLVVLVFFGILTKGFAFQDDCVGGCGDHGKCVANATGTRRCVCLIFYRPKSISNTGEQICKLDGTMVAVIAICTLLLLICLIIPFVAIWWFQRRRKRLKLATKDLLPATKSAKEEPNEDDNVYYEVH</sequence>
<accession>A0A8J4SJ40</accession>
<protein>
    <recommendedName>
        <fullName evidence="5">EGF-like domain-containing protein</fullName>
    </recommendedName>
</protein>
<comment type="caution">
    <text evidence="3">The sequence shown here is derived from an EMBL/GenBank/DDBJ whole genome shotgun (WGS) entry which is preliminary data.</text>
</comment>
<dbReference type="OrthoDB" id="10314602at2759"/>
<feature type="chain" id="PRO_5035206176" description="EGF-like domain-containing protein" evidence="2">
    <location>
        <begin position="18"/>
        <end position="128"/>
    </location>
</feature>
<organism evidence="3 4">
    <name type="scientific">Paragonimus heterotremus</name>
    <dbReference type="NCBI Taxonomy" id="100268"/>
    <lineage>
        <taxon>Eukaryota</taxon>
        <taxon>Metazoa</taxon>
        <taxon>Spiralia</taxon>
        <taxon>Lophotrochozoa</taxon>
        <taxon>Platyhelminthes</taxon>
        <taxon>Trematoda</taxon>
        <taxon>Digenea</taxon>
        <taxon>Plagiorchiida</taxon>
        <taxon>Troglotremata</taxon>
        <taxon>Troglotrematidae</taxon>
        <taxon>Paragonimus</taxon>
    </lineage>
</organism>
<dbReference type="EMBL" id="LUCH01017235">
    <property type="protein sequence ID" value="KAF5395190.1"/>
    <property type="molecule type" value="Genomic_DNA"/>
</dbReference>
<evidence type="ECO:0008006" key="5">
    <source>
        <dbReference type="Google" id="ProtNLM"/>
    </source>
</evidence>
<dbReference type="Proteomes" id="UP000748531">
    <property type="component" value="Unassembled WGS sequence"/>
</dbReference>
<dbReference type="AlphaFoldDB" id="A0A8J4SJ40"/>
<reference evidence="3" key="1">
    <citation type="submission" date="2019-05" db="EMBL/GenBank/DDBJ databases">
        <title>Annotation for the trematode Paragonimus heterotremus.</title>
        <authorList>
            <person name="Choi Y.-J."/>
        </authorList>
    </citation>
    <scope>NUCLEOTIDE SEQUENCE</scope>
    <source>
        <strain evidence="3">LC</strain>
    </source>
</reference>
<proteinExistence type="predicted"/>
<keyword evidence="4" id="KW-1185">Reference proteome</keyword>
<keyword evidence="2" id="KW-0732">Signal</keyword>
<evidence type="ECO:0000256" key="2">
    <source>
        <dbReference type="SAM" id="SignalP"/>
    </source>
</evidence>